<dbReference type="EMBL" id="QXFW01000004">
    <property type="protein sequence ID" value="KAE9031261.1"/>
    <property type="molecule type" value="Genomic_DNA"/>
</dbReference>
<evidence type="ECO:0000313" key="14">
    <source>
        <dbReference type="Proteomes" id="UP000440367"/>
    </source>
</evidence>
<dbReference type="Proteomes" id="UP000440367">
    <property type="component" value="Unassembled WGS sequence"/>
</dbReference>
<keyword evidence="12" id="KW-1185">Reference proteome</keyword>
<dbReference type="Proteomes" id="UP000488956">
    <property type="component" value="Unassembled WGS sequence"/>
</dbReference>
<evidence type="ECO:0000313" key="12">
    <source>
        <dbReference type="Proteomes" id="UP000433483"/>
    </source>
</evidence>
<dbReference type="AlphaFoldDB" id="A0A6A3FZW6"/>
<evidence type="ECO:0000313" key="8">
    <source>
        <dbReference type="EMBL" id="KAE9258210.1"/>
    </source>
</evidence>
<dbReference type="EMBL" id="QXGF01000008">
    <property type="protein sequence ID" value="KAE8950031.1"/>
    <property type="molecule type" value="Genomic_DNA"/>
</dbReference>
<evidence type="ECO:0000313" key="13">
    <source>
        <dbReference type="Proteomes" id="UP000437068"/>
    </source>
</evidence>
<evidence type="ECO:0000313" key="16">
    <source>
        <dbReference type="Proteomes" id="UP000441208"/>
    </source>
</evidence>
<evidence type="ECO:0000313" key="7">
    <source>
        <dbReference type="EMBL" id="KAE9256162.1"/>
    </source>
</evidence>
<dbReference type="Proteomes" id="UP000429523">
    <property type="component" value="Unassembled WGS sequence"/>
</dbReference>
<dbReference type="EMBL" id="QXFX01000004">
    <property type="protein sequence ID" value="KAE9140349.1"/>
    <property type="molecule type" value="Genomic_DNA"/>
</dbReference>
<evidence type="ECO:0000313" key="4">
    <source>
        <dbReference type="EMBL" id="KAE9141064.1"/>
    </source>
</evidence>
<reference evidence="11 12" key="1">
    <citation type="submission" date="2018-08" db="EMBL/GenBank/DDBJ databases">
        <title>Genomic investigation of the strawberry pathogen Phytophthora fragariae indicates pathogenicity is determined by transcriptional variation in three key races.</title>
        <authorList>
            <person name="Adams T.M."/>
            <person name="Armitage A.D."/>
            <person name="Sobczyk M.K."/>
            <person name="Bates H.J."/>
            <person name="Dunwell J.M."/>
            <person name="Nellist C.F."/>
            <person name="Harrison R.J."/>
        </authorList>
    </citation>
    <scope>NUCLEOTIDE SEQUENCE [LARGE SCALE GENOMIC DNA]</scope>
    <source>
        <strain evidence="9 13">A4</strain>
        <strain evidence="8 14">BC-1</strain>
        <strain evidence="7 18">BC-23</strain>
        <strain evidence="6 12">NOV-27</strain>
        <strain evidence="5 15">NOV-5</strain>
        <strain evidence="4 16">NOV-71</strain>
        <strain evidence="10 19">NOV-77</strain>
        <strain evidence="1 11">NOV-9</strain>
        <strain evidence="3 20">ONT-3</strain>
        <strain evidence="2 17">SCRP245</strain>
    </source>
</reference>
<evidence type="ECO:0000313" key="10">
    <source>
        <dbReference type="EMBL" id="KAE9362348.1"/>
    </source>
</evidence>
<dbReference type="EMBL" id="QXGA01000003">
    <property type="protein sequence ID" value="KAE9155934.1"/>
    <property type="molecule type" value="Genomic_DNA"/>
</dbReference>
<evidence type="ECO:0000313" key="3">
    <source>
        <dbReference type="EMBL" id="KAE9140349.1"/>
    </source>
</evidence>
<evidence type="ECO:0000313" key="2">
    <source>
        <dbReference type="EMBL" id="KAE9031261.1"/>
    </source>
</evidence>
<evidence type="ECO:0000313" key="18">
    <source>
        <dbReference type="Proteomes" id="UP000476176"/>
    </source>
</evidence>
<organism evidence="1 11">
    <name type="scientific">Phytophthora fragariae</name>
    <dbReference type="NCBI Taxonomy" id="53985"/>
    <lineage>
        <taxon>Eukaryota</taxon>
        <taxon>Sar</taxon>
        <taxon>Stramenopiles</taxon>
        <taxon>Oomycota</taxon>
        <taxon>Peronosporomycetes</taxon>
        <taxon>Peronosporales</taxon>
        <taxon>Peronosporaceae</taxon>
        <taxon>Phytophthora</taxon>
    </lineage>
</organism>
<dbReference type="EMBL" id="QXGC01000004">
    <property type="protein sequence ID" value="KAE9256162.1"/>
    <property type="molecule type" value="Genomic_DNA"/>
</dbReference>
<evidence type="ECO:0000313" key="15">
    <source>
        <dbReference type="Proteomes" id="UP000440732"/>
    </source>
</evidence>
<evidence type="ECO:0000313" key="1">
    <source>
        <dbReference type="EMBL" id="KAE8950031.1"/>
    </source>
</evidence>
<dbReference type="Proteomes" id="UP000441208">
    <property type="component" value="Unassembled WGS sequence"/>
</dbReference>
<proteinExistence type="predicted"/>
<dbReference type="EMBL" id="QXGD01000006">
    <property type="protein sequence ID" value="KAE9258210.1"/>
    <property type="molecule type" value="Genomic_DNA"/>
</dbReference>
<dbReference type="Proteomes" id="UP000440732">
    <property type="component" value="Unassembled WGS sequence"/>
</dbReference>
<dbReference type="Proteomes" id="UP000437068">
    <property type="component" value="Unassembled WGS sequence"/>
</dbReference>
<dbReference type="Proteomes" id="UP000486351">
    <property type="component" value="Unassembled WGS sequence"/>
</dbReference>
<dbReference type="EMBL" id="QXGB01000004">
    <property type="protein sequence ID" value="KAE9238450.1"/>
    <property type="molecule type" value="Genomic_DNA"/>
</dbReference>
<accession>A0A6A3FZW6</accession>
<name>A0A6A3FZW6_9STRA</name>
<dbReference type="EMBL" id="QXGE01000005">
    <property type="protein sequence ID" value="KAE9330599.1"/>
    <property type="molecule type" value="Genomic_DNA"/>
</dbReference>
<evidence type="ECO:0000313" key="17">
    <source>
        <dbReference type="Proteomes" id="UP000460718"/>
    </source>
</evidence>
<evidence type="ECO:0000313" key="9">
    <source>
        <dbReference type="EMBL" id="KAE9330599.1"/>
    </source>
</evidence>
<dbReference type="Proteomes" id="UP000476176">
    <property type="component" value="Unassembled WGS sequence"/>
</dbReference>
<evidence type="ECO:0000313" key="20">
    <source>
        <dbReference type="Proteomes" id="UP000488956"/>
    </source>
</evidence>
<evidence type="ECO:0000313" key="6">
    <source>
        <dbReference type="EMBL" id="KAE9238450.1"/>
    </source>
</evidence>
<dbReference type="Proteomes" id="UP000433483">
    <property type="component" value="Unassembled WGS sequence"/>
</dbReference>
<dbReference type="EMBL" id="QXFY01000003">
    <property type="protein sequence ID" value="KAE9362348.1"/>
    <property type="molecule type" value="Genomic_DNA"/>
</dbReference>
<comment type="caution">
    <text evidence="1">The sequence shown here is derived from an EMBL/GenBank/DDBJ whole genome shotgun (WGS) entry which is preliminary data.</text>
</comment>
<evidence type="ECO:0000313" key="19">
    <source>
        <dbReference type="Proteomes" id="UP000486351"/>
    </source>
</evidence>
<sequence length="72" mass="7628">MFFSNSAISTSVSSLCAASVLKSSLELCTAAPASTCMSDSPCLACSKSFFFFCCRLLLRASRFFKVSASTSD</sequence>
<evidence type="ECO:0000313" key="11">
    <source>
        <dbReference type="Proteomes" id="UP000429523"/>
    </source>
</evidence>
<protein>
    <submittedName>
        <fullName evidence="1">Uncharacterized protein</fullName>
    </submittedName>
</protein>
<dbReference type="EMBL" id="QXFZ01000007">
    <property type="protein sequence ID" value="KAE9141064.1"/>
    <property type="molecule type" value="Genomic_DNA"/>
</dbReference>
<gene>
    <name evidence="9" type="ORF">PF001_g287</name>
    <name evidence="8" type="ORF">PF002_g321</name>
    <name evidence="7" type="ORF">PF004_g221</name>
    <name evidence="6" type="ORF">PF005_g230</name>
    <name evidence="5" type="ORF">PF006_g156</name>
    <name evidence="4" type="ORF">PF007_g390</name>
    <name evidence="10" type="ORF">PF008_g158</name>
    <name evidence="1" type="ORF">PF009_g429</name>
    <name evidence="3" type="ORF">PF010_g228</name>
    <name evidence="2" type="ORF">PF011_g204</name>
</gene>
<evidence type="ECO:0000313" key="5">
    <source>
        <dbReference type="EMBL" id="KAE9155934.1"/>
    </source>
</evidence>
<dbReference type="Proteomes" id="UP000460718">
    <property type="component" value="Unassembled WGS sequence"/>
</dbReference>